<dbReference type="EC" id="2.4.-.-" evidence="2"/>
<dbReference type="PANTHER" id="PTHR12526:SF630">
    <property type="entry name" value="GLYCOSYLTRANSFERASE"/>
    <property type="match status" value="1"/>
</dbReference>
<dbReference type="InterPro" id="IPR001296">
    <property type="entry name" value="Glyco_trans_1"/>
</dbReference>
<protein>
    <submittedName>
        <fullName evidence="2">Glycosyltransferase family 4 protein</fullName>
        <ecNumber evidence="2">2.4.-.-</ecNumber>
    </submittedName>
</protein>
<dbReference type="Gene3D" id="3.40.50.2000">
    <property type="entry name" value="Glycogen Phosphorylase B"/>
    <property type="match status" value="2"/>
</dbReference>
<accession>A0AAJ1VH47</accession>
<keyword evidence="2" id="KW-0328">Glycosyltransferase</keyword>
<dbReference type="PANTHER" id="PTHR12526">
    <property type="entry name" value="GLYCOSYLTRANSFERASE"/>
    <property type="match status" value="1"/>
</dbReference>
<dbReference type="AlphaFoldDB" id="A0AAJ1VH47"/>
<name>A0AAJ1VH47_9FLAO</name>
<evidence type="ECO:0000259" key="1">
    <source>
        <dbReference type="Pfam" id="PF00534"/>
    </source>
</evidence>
<reference evidence="2 3" key="1">
    <citation type="journal article" date="2014" name="Int. J. Syst. Evol. Microbiol.">
        <title>Complete genome sequence of Corynebacterium casei LMG S-19264T (=DSM 44701T), isolated from a smear-ripened cheese.</title>
        <authorList>
            <consortium name="US DOE Joint Genome Institute (JGI-PGF)"/>
            <person name="Walter F."/>
            <person name="Albersmeier A."/>
            <person name="Kalinowski J."/>
            <person name="Ruckert C."/>
        </authorList>
    </citation>
    <scope>NUCLEOTIDE SEQUENCE [LARGE SCALE GENOMIC DNA]</scope>
    <source>
        <strain evidence="2 3">CECT 8670</strain>
    </source>
</reference>
<feature type="domain" description="Glycosyl transferase family 1" evidence="1">
    <location>
        <begin position="177"/>
        <end position="342"/>
    </location>
</feature>
<dbReference type="EMBL" id="JAUFQH010000010">
    <property type="protein sequence ID" value="MDN3620291.1"/>
    <property type="molecule type" value="Genomic_DNA"/>
</dbReference>
<dbReference type="RefSeq" id="WP_261973364.1">
    <property type="nucleotide sequence ID" value="NZ_CP103460.1"/>
</dbReference>
<evidence type="ECO:0000313" key="2">
    <source>
        <dbReference type="EMBL" id="MDN3620291.1"/>
    </source>
</evidence>
<dbReference type="Pfam" id="PF00534">
    <property type="entry name" value="Glycos_transf_1"/>
    <property type="match status" value="1"/>
</dbReference>
<dbReference type="SUPFAM" id="SSF53756">
    <property type="entry name" value="UDP-Glycosyltransferase/glycogen phosphorylase"/>
    <property type="match status" value="1"/>
</dbReference>
<dbReference type="Proteomes" id="UP001228636">
    <property type="component" value="Unassembled WGS sequence"/>
</dbReference>
<evidence type="ECO:0000313" key="3">
    <source>
        <dbReference type="Proteomes" id="UP001228636"/>
    </source>
</evidence>
<proteinExistence type="predicted"/>
<dbReference type="GO" id="GO:0016757">
    <property type="term" value="F:glycosyltransferase activity"/>
    <property type="evidence" value="ECO:0007669"/>
    <property type="project" value="UniProtKB-KW"/>
</dbReference>
<dbReference type="CDD" id="cd03801">
    <property type="entry name" value="GT4_PimA-like"/>
    <property type="match status" value="1"/>
</dbReference>
<comment type="caution">
    <text evidence="2">The sequence shown here is derived from an EMBL/GenBank/DDBJ whole genome shotgun (WGS) entry which is preliminary data.</text>
</comment>
<gene>
    <name evidence="2" type="ORF">QWY81_12570</name>
</gene>
<sequence length="364" mass="41528">MAKKILFLLHLPPPVHGSSMVGQFIKDSGIINNSFKTDYIDLGTSKTIDEIGKNPLGKVLRYLSIVFQTLKQLLVNKPDLIYLAMTAKGFGFYKDAVIVLLVKCFKLPIVLHFHNKGVHTRQEKRFDNFLYQKVFKNTKVILLSKHLYFDIKRYVDEDDVYYCPNGIPPIDQDLVSKHQKNETPKLLFLSNLIASKGVIILLKALQILNKKGIDFTCNFVGGEGDVTKEIFTEKLKELQLVNQVFYLGKKYNSDKIAIFNTSDIFVLPTFYHNECFPLVLLEASQFGLPMVTTFEGAIPEIVQDGVNGFLVEQQNVVDLASKLEILINDFPLRNRLGIAAKEKYEESYTLKIFEKNMFNILNSI</sequence>
<keyword evidence="2" id="KW-0808">Transferase</keyword>
<organism evidence="2 3">
    <name type="scientific">Polaribacter sejongensis</name>
    <dbReference type="NCBI Taxonomy" id="985043"/>
    <lineage>
        <taxon>Bacteria</taxon>
        <taxon>Pseudomonadati</taxon>
        <taxon>Bacteroidota</taxon>
        <taxon>Flavobacteriia</taxon>
        <taxon>Flavobacteriales</taxon>
        <taxon>Flavobacteriaceae</taxon>
    </lineage>
</organism>